<organism evidence="2 3">
    <name type="scientific">Paenibacillus thiaminolyticus</name>
    <name type="common">Bacillus thiaminolyticus</name>
    <dbReference type="NCBI Taxonomy" id="49283"/>
    <lineage>
        <taxon>Bacteria</taxon>
        <taxon>Bacillati</taxon>
        <taxon>Bacillota</taxon>
        <taxon>Bacilli</taxon>
        <taxon>Bacillales</taxon>
        <taxon>Paenibacillaceae</taxon>
        <taxon>Paenibacillus</taxon>
    </lineage>
</organism>
<evidence type="ECO:0000256" key="1">
    <source>
        <dbReference type="SAM" id="Phobius"/>
    </source>
</evidence>
<keyword evidence="3" id="KW-1185">Reference proteome</keyword>
<evidence type="ECO:0000313" key="2">
    <source>
        <dbReference type="EMBL" id="MCY9609067.1"/>
    </source>
</evidence>
<keyword evidence="1" id="KW-0812">Transmembrane</keyword>
<dbReference type="EMBL" id="JAMDMM010000033">
    <property type="protein sequence ID" value="MCY9609067.1"/>
    <property type="molecule type" value="Genomic_DNA"/>
</dbReference>
<dbReference type="Proteomes" id="UP001209276">
    <property type="component" value="Unassembled WGS sequence"/>
</dbReference>
<evidence type="ECO:0000313" key="3">
    <source>
        <dbReference type="Proteomes" id="UP001209276"/>
    </source>
</evidence>
<accession>A0ABT4FY32</accession>
<gene>
    <name evidence="2" type="ORF">M5W83_18135</name>
</gene>
<dbReference type="RefSeq" id="WP_164776696.1">
    <property type="nucleotide sequence ID" value="NZ_CABMNB010000036.1"/>
</dbReference>
<reference evidence="2 3" key="1">
    <citation type="submission" date="2022-05" db="EMBL/GenBank/DDBJ databases">
        <title>Genome Sequencing of Bee-Associated Microbes.</title>
        <authorList>
            <person name="Dunlap C."/>
        </authorList>
    </citation>
    <scope>NUCLEOTIDE SEQUENCE [LARGE SCALE GENOMIC DNA]</scope>
    <source>
        <strain evidence="2 3">NRRL B-14613</strain>
    </source>
</reference>
<comment type="caution">
    <text evidence="2">The sequence shown here is derived from an EMBL/GenBank/DDBJ whole genome shotgun (WGS) entry which is preliminary data.</text>
</comment>
<name>A0ABT4FY32_PANTH</name>
<protein>
    <submittedName>
        <fullName evidence="2">Uncharacterized protein</fullName>
    </submittedName>
</protein>
<keyword evidence="1" id="KW-0472">Membrane</keyword>
<dbReference type="GeneID" id="77000104"/>
<proteinExistence type="predicted"/>
<sequence length="57" mass="6539">MMGEILLFGRVNVSQHVNGPPTRPDMTMLFPVSVLLVYFAEFHLISWLVFTRRDMAG</sequence>
<feature type="transmembrane region" description="Helical" evidence="1">
    <location>
        <begin position="28"/>
        <end position="50"/>
    </location>
</feature>
<keyword evidence="1" id="KW-1133">Transmembrane helix</keyword>